<comment type="function">
    <text evidence="6">Demethylates proteins that have been reversibly carboxymethylated.</text>
</comment>
<keyword evidence="4 6" id="KW-0378">Hydrolase</keyword>
<dbReference type="EC" id="3.1.1.-" evidence="6"/>
<dbReference type="InterPro" id="IPR000073">
    <property type="entry name" value="AB_hydrolase_1"/>
</dbReference>
<evidence type="ECO:0000259" key="8">
    <source>
        <dbReference type="Pfam" id="PF12697"/>
    </source>
</evidence>
<evidence type="ECO:0000256" key="1">
    <source>
        <dbReference type="ARBA" id="ARBA00008645"/>
    </source>
</evidence>
<organism evidence="9 10">
    <name type="scientific">Hesseltinella vesiculosa</name>
    <dbReference type="NCBI Taxonomy" id="101127"/>
    <lineage>
        <taxon>Eukaryota</taxon>
        <taxon>Fungi</taxon>
        <taxon>Fungi incertae sedis</taxon>
        <taxon>Mucoromycota</taxon>
        <taxon>Mucoromycotina</taxon>
        <taxon>Mucoromycetes</taxon>
        <taxon>Mucorales</taxon>
        <taxon>Cunninghamellaceae</taxon>
        <taxon>Hesseltinella</taxon>
    </lineage>
</organism>
<keyword evidence="10" id="KW-1185">Reference proteome</keyword>
<dbReference type="InterPro" id="IPR029058">
    <property type="entry name" value="AB_hydrolase_fold"/>
</dbReference>
<dbReference type="GO" id="GO:0051723">
    <property type="term" value="F:protein methylesterase activity"/>
    <property type="evidence" value="ECO:0007669"/>
    <property type="project" value="UniProtKB-EC"/>
</dbReference>
<feature type="domain" description="AB hydrolase-1" evidence="8">
    <location>
        <begin position="87"/>
        <end position="329"/>
    </location>
</feature>
<dbReference type="GO" id="GO:0005763">
    <property type="term" value="C:mitochondrial small ribosomal subunit"/>
    <property type="evidence" value="ECO:0007669"/>
    <property type="project" value="EnsemblFungi"/>
</dbReference>
<dbReference type="PANTHER" id="PTHR14189">
    <property type="entry name" value="PROTEIN PHOSPHATASE METHYLESTERASE-1 RELATED"/>
    <property type="match status" value="1"/>
</dbReference>
<comment type="similarity">
    <text evidence="1 6">Belongs to the AB hydrolase superfamily.</text>
</comment>
<feature type="active site" evidence="7">
    <location>
        <position position="166"/>
    </location>
</feature>
<comment type="catalytic activity">
    <reaction evidence="5">
        <text>[phosphatase 2A protein]-C-terminal L-leucine methyl ester + H2O = [phosphatase 2A protein]-C-terminal L-leucine + methanol + H(+)</text>
        <dbReference type="Rhea" id="RHEA:48548"/>
        <dbReference type="Rhea" id="RHEA-COMP:12134"/>
        <dbReference type="Rhea" id="RHEA-COMP:12135"/>
        <dbReference type="ChEBI" id="CHEBI:15377"/>
        <dbReference type="ChEBI" id="CHEBI:15378"/>
        <dbReference type="ChEBI" id="CHEBI:17790"/>
        <dbReference type="ChEBI" id="CHEBI:90516"/>
        <dbReference type="ChEBI" id="CHEBI:90517"/>
        <dbReference type="EC" id="3.1.1.89"/>
    </reaction>
</comment>
<dbReference type="Proteomes" id="UP000242146">
    <property type="component" value="Unassembled WGS sequence"/>
</dbReference>
<keyword evidence="3 6" id="KW-0719">Serine esterase</keyword>
<dbReference type="EMBL" id="MCGT01000033">
    <property type="protein sequence ID" value="ORX47483.1"/>
    <property type="molecule type" value="Genomic_DNA"/>
</dbReference>
<evidence type="ECO:0000256" key="7">
    <source>
        <dbReference type="PIRSR" id="PIRSR022950-1"/>
    </source>
</evidence>
<dbReference type="InterPro" id="IPR016812">
    <property type="entry name" value="PPase_methylesterase_euk"/>
</dbReference>
<name>A0A1X2G885_9FUNG</name>
<dbReference type="STRING" id="101127.A0A1X2G885"/>
<gene>
    <name evidence="9" type="ORF">DM01DRAFT_1339113</name>
</gene>
<proteinExistence type="inferred from homology"/>
<sequence length="348" mass="39011">MSSLQKDLFKKHQLPPLSSLNEDELPSAIENGVHQQSLSQNSKRFQPADWQSYFDDKRHVVLNGSDSFCVYTRHATTPSETRTPIFIMHHGAGDGGLSFGLTAKHIHAASGGKVGIMAFDCRGHGDTKTTDDTNYRLTRLSQDFIDVVKEVYQPIDQYDFILVGHSMGGSVVVDVAYQKLLPNVLGVVVLDVVEGSALEALQSMQTILSSRPTSFPSVEQAIQWTYKTKMVRNLEACRLSVPPLVTRAGDGDSYIWRTDLQLTQPYWTEWFTDLSKKFLGSPVSKLLLLAGTDRLDKELTIAQMQGKFQLNVVTNAGHFLHEDMPEKTALYLVDFWTRYSKLILPIKT</sequence>
<feature type="active site" evidence="7">
    <location>
        <position position="318"/>
    </location>
</feature>
<reference evidence="9 10" key="1">
    <citation type="submission" date="2016-07" db="EMBL/GenBank/DDBJ databases">
        <title>Pervasive Adenine N6-methylation of Active Genes in Fungi.</title>
        <authorList>
            <consortium name="DOE Joint Genome Institute"/>
            <person name="Mondo S.J."/>
            <person name="Dannebaum R.O."/>
            <person name="Kuo R.C."/>
            <person name="Labutti K."/>
            <person name="Haridas S."/>
            <person name="Kuo A."/>
            <person name="Salamov A."/>
            <person name="Ahrendt S.R."/>
            <person name="Lipzen A."/>
            <person name="Sullivan W."/>
            <person name="Andreopoulos W.B."/>
            <person name="Clum A."/>
            <person name="Lindquist E."/>
            <person name="Daum C."/>
            <person name="Ramamoorthy G.K."/>
            <person name="Gryganskyi A."/>
            <person name="Culley D."/>
            <person name="Magnuson J.K."/>
            <person name="James T.Y."/>
            <person name="O'Malley M.A."/>
            <person name="Stajich J.E."/>
            <person name="Spatafora J.W."/>
            <person name="Visel A."/>
            <person name="Grigoriev I.V."/>
        </authorList>
    </citation>
    <scope>NUCLEOTIDE SEQUENCE [LARGE SCALE GENOMIC DNA]</scope>
    <source>
        <strain evidence="9 10">NRRL 3301</strain>
    </source>
</reference>
<dbReference type="PIRSF" id="PIRSF022950">
    <property type="entry name" value="PPase_methylesterase_euk"/>
    <property type="match status" value="1"/>
</dbReference>
<protein>
    <recommendedName>
        <fullName evidence="2 6">Protein phosphatase methylesterase 1</fullName>
        <shortName evidence="6">PME-1</shortName>
        <ecNumber evidence="6">3.1.1.-</ecNumber>
    </recommendedName>
</protein>
<dbReference type="Pfam" id="PF12697">
    <property type="entry name" value="Abhydrolase_6"/>
    <property type="match status" value="1"/>
</dbReference>
<dbReference type="PANTHER" id="PTHR14189:SF0">
    <property type="entry name" value="PROTEIN PHOSPHATASE METHYLESTERASE 1"/>
    <property type="match status" value="1"/>
</dbReference>
<evidence type="ECO:0000256" key="2">
    <source>
        <dbReference type="ARBA" id="ARBA00020672"/>
    </source>
</evidence>
<evidence type="ECO:0000256" key="5">
    <source>
        <dbReference type="ARBA" id="ARBA00049203"/>
    </source>
</evidence>
<evidence type="ECO:0000313" key="10">
    <source>
        <dbReference type="Proteomes" id="UP000242146"/>
    </source>
</evidence>
<feature type="active site" evidence="7">
    <location>
        <position position="191"/>
    </location>
</feature>
<dbReference type="Gene3D" id="3.40.50.1820">
    <property type="entry name" value="alpha/beta hydrolase"/>
    <property type="match status" value="1"/>
</dbReference>
<comment type="caution">
    <text evidence="9">The sequence shown here is derived from an EMBL/GenBank/DDBJ whole genome shotgun (WGS) entry which is preliminary data.</text>
</comment>
<accession>A0A1X2G885</accession>
<evidence type="ECO:0000313" key="9">
    <source>
        <dbReference type="EMBL" id="ORX47483.1"/>
    </source>
</evidence>
<evidence type="ECO:0000256" key="4">
    <source>
        <dbReference type="ARBA" id="ARBA00022801"/>
    </source>
</evidence>
<dbReference type="SUPFAM" id="SSF53474">
    <property type="entry name" value="alpha/beta-Hydrolases"/>
    <property type="match status" value="1"/>
</dbReference>
<dbReference type="OrthoDB" id="194865at2759"/>
<dbReference type="AlphaFoldDB" id="A0A1X2G885"/>
<evidence type="ECO:0000256" key="3">
    <source>
        <dbReference type="ARBA" id="ARBA00022487"/>
    </source>
</evidence>
<evidence type="ECO:0000256" key="6">
    <source>
        <dbReference type="PIRNR" id="PIRNR022950"/>
    </source>
</evidence>